<dbReference type="PROSITE" id="PS50932">
    <property type="entry name" value="HTH_LACI_2"/>
    <property type="match status" value="1"/>
</dbReference>
<dbReference type="Pfam" id="PF00356">
    <property type="entry name" value="LacI"/>
    <property type="match status" value="1"/>
</dbReference>
<dbReference type="CDD" id="cd01392">
    <property type="entry name" value="HTH_LacI"/>
    <property type="match status" value="1"/>
</dbReference>
<dbReference type="CDD" id="cd19976">
    <property type="entry name" value="PBP1_DegA_Like"/>
    <property type="match status" value="1"/>
</dbReference>
<evidence type="ECO:0000259" key="5">
    <source>
        <dbReference type="PROSITE" id="PS50932"/>
    </source>
</evidence>
<evidence type="ECO:0000259" key="6">
    <source>
        <dbReference type="PROSITE" id="PS50943"/>
    </source>
</evidence>
<dbReference type="InterPro" id="IPR001761">
    <property type="entry name" value="Peripla_BP/Lac1_sug-bd_dom"/>
</dbReference>
<feature type="domain" description="HTH cro/C1-type" evidence="6">
    <location>
        <begin position="4"/>
        <end position="26"/>
    </location>
</feature>
<evidence type="ECO:0000313" key="8">
    <source>
        <dbReference type="Proteomes" id="UP000257055"/>
    </source>
</evidence>
<dbReference type="InterPro" id="IPR028082">
    <property type="entry name" value="Peripla_BP_I"/>
</dbReference>
<dbReference type="PROSITE" id="PS50943">
    <property type="entry name" value="HTH_CROC1"/>
    <property type="match status" value="1"/>
</dbReference>
<dbReference type="Proteomes" id="UP000257055">
    <property type="component" value="Unassembled WGS sequence"/>
</dbReference>
<name>A0A3D8TTC8_9LIST</name>
<dbReference type="PANTHER" id="PTHR30146">
    <property type="entry name" value="LACI-RELATED TRANSCRIPTIONAL REPRESSOR"/>
    <property type="match status" value="1"/>
</dbReference>
<dbReference type="AlphaFoldDB" id="A0A3D8TTC8"/>
<dbReference type="PROSITE" id="PS00356">
    <property type="entry name" value="HTH_LACI_1"/>
    <property type="match status" value="1"/>
</dbReference>
<keyword evidence="2" id="KW-0805">Transcription regulation</keyword>
<dbReference type="SUPFAM" id="SSF53822">
    <property type="entry name" value="Periplasmic binding protein-like I"/>
    <property type="match status" value="1"/>
</dbReference>
<keyword evidence="8" id="KW-1185">Reference proteome</keyword>
<dbReference type="SMART" id="SM00354">
    <property type="entry name" value="HTH_LACI"/>
    <property type="match status" value="1"/>
</dbReference>
<dbReference type="GO" id="GO:0003700">
    <property type="term" value="F:DNA-binding transcription factor activity"/>
    <property type="evidence" value="ECO:0007669"/>
    <property type="project" value="TreeGrafter"/>
</dbReference>
<reference evidence="8" key="1">
    <citation type="submission" date="2015-04" db="EMBL/GenBank/DDBJ databases">
        <authorList>
            <person name="Schardt J."/>
            <person name="Mueller-Herbst S."/>
            <person name="Scherer S."/>
            <person name="Huptas C."/>
        </authorList>
    </citation>
    <scope>NUCLEOTIDE SEQUENCE [LARGE SCALE GENOMIC DNA]</scope>
    <source>
        <strain evidence="8">Kiel-L1</strain>
    </source>
</reference>
<dbReference type="InterPro" id="IPR000843">
    <property type="entry name" value="HTH_LacI"/>
</dbReference>
<dbReference type="SUPFAM" id="SSF47413">
    <property type="entry name" value="lambda repressor-like DNA-binding domains"/>
    <property type="match status" value="1"/>
</dbReference>
<dbReference type="EMBL" id="LARY01000001">
    <property type="protein sequence ID" value="RDX02356.1"/>
    <property type="molecule type" value="Genomic_DNA"/>
</dbReference>
<dbReference type="RefSeq" id="WP_115752034.1">
    <property type="nucleotide sequence ID" value="NZ_LARY01000001.1"/>
</dbReference>
<keyword evidence="4" id="KW-0804">Transcription</keyword>
<keyword evidence="3" id="KW-0238">DNA-binding</keyword>
<protein>
    <submittedName>
        <fullName evidence="7">LacI family transcriptional regulator</fullName>
    </submittedName>
</protein>
<gene>
    <name evidence="7" type="ORF">UR08_02230</name>
</gene>
<sequence>MSTTIREIAEKTGVSITTISQILNGKGDRFSEATRKKVLHAAEQMKYKPNFFAKNMIKNHTNTIGMVVPEVTDAFFSQLVKGAEDYLNGEGYMIMLCNSSNDTKREDHYIEELLHRAVDGLIIASPHILDSEVFTRLKDKRCPFILLDRERNERQEGRIAVDDFAGGYEATKHLIDLGHRDIGIIVSDASFYNVFERFEGYRKAMQEHSLPVLEKWIVSGDQTMQGGLDATRKLFEQDAQVTAIFATNDLMATGAYRYAYEEGIAIPETLSVIGFDDIELAAFMTPPLTTIRQPIYEMGALAAKALLGKIEHPEEAMPNHLLKLDLIERSSTKRFDSGSSSTV</sequence>
<evidence type="ECO:0000256" key="3">
    <source>
        <dbReference type="ARBA" id="ARBA00023125"/>
    </source>
</evidence>
<proteinExistence type="predicted"/>
<dbReference type="Gene3D" id="3.40.50.2300">
    <property type="match status" value="2"/>
</dbReference>
<accession>A0A3D8TTC8</accession>
<keyword evidence="1" id="KW-0678">Repressor</keyword>
<evidence type="ECO:0000256" key="4">
    <source>
        <dbReference type="ARBA" id="ARBA00023163"/>
    </source>
</evidence>
<evidence type="ECO:0000256" key="1">
    <source>
        <dbReference type="ARBA" id="ARBA00022491"/>
    </source>
</evidence>
<dbReference type="InterPro" id="IPR001387">
    <property type="entry name" value="Cro/C1-type_HTH"/>
</dbReference>
<dbReference type="Gene3D" id="1.10.260.40">
    <property type="entry name" value="lambda repressor-like DNA-binding domains"/>
    <property type="match status" value="1"/>
</dbReference>
<comment type="caution">
    <text evidence="7">The sequence shown here is derived from an EMBL/GenBank/DDBJ whole genome shotgun (WGS) entry which is preliminary data.</text>
</comment>
<organism evidence="7 8">
    <name type="scientific">Listeria kieliensis</name>
    <dbReference type="NCBI Taxonomy" id="1621700"/>
    <lineage>
        <taxon>Bacteria</taxon>
        <taxon>Bacillati</taxon>
        <taxon>Bacillota</taxon>
        <taxon>Bacilli</taxon>
        <taxon>Bacillales</taxon>
        <taxon>Listeriaceae</taxon>
        <taxon>Listeria</taxon>
    </lineage>
</organism>
<evidence type="ECO:0000256" key="2">
    <source>
        <dbReference type="ARBA" id="ARBA00023015"/>
    </source>
</evidence>
<dbReference type="InterPro" id="IPR010982">
    <property type="entry name" value="Lambda_DNA-bd_dom_sf"/>
</dbReference>
<feature type="domain" description="HTH lacI-type" evidence="5">
    <location>
        <begin position="3"/>
        <end position="58"/>
    </location>
</feature>
<dbReference type="PANTHER" id="PTHR30146:SF148">
    <property type="entry name" value="HTH-TYPE TRANSCRIPTIONAL REPRESSOR PURR-RELATED"/>
    <property type="match status" value="1"/>
</dbReference>
<dbReference type="Pfam" id="PF00532">
    <property type="entry name" value="Peripla_BP_1"/>
    <property type="match status" value="1"/>
</dbReference>
<dbReference type="GO" id="GO:0000976">
    <property type="term" value="F:transcription cis-regulatory region binding"/>
    <property type="evidence" value="ECO:0007669"/>
    <property type="project" value="TreeGrafter"/>
</dbReference>
<evidence type="ECO:0000313" key="7">
    <source>
        <dbReference type="EMBL" id="RDX02356.1"/>
    </source>
</evidence>